<accession>A0A1M8A934</accession>
<dbReference type="InterPro" id="IPR059181">
    <property type="entry name" value="RWDD2A-B_C"/>
</dbReference>
<dbReference type="InterPro" id="IPR017359">
    <property type="entry name" value="Phi-like"/>
</dbReference>
<dbReference type="OrthoDB" id="432412at2759"/>
<dbReference type="VEuPathDB" id="FungiDB:MSYG_3041"/>
<sequence length="298" mass="33988">MGDQLWEDILAIRSCLLPEEFSWRGTIDEQESWESAYQEYQSTLTPPAIQQVHVALRVNKALGVSMHAKMDAREQQPTVTVLIQRSDLVSHDDITDMVQTRLLEGQALEIPHPLFDVLTLLQEAMSEREMSYQDQISAQQLSITEDRSAYQSQCDMKRVLFWSHHLVAPSKRKQFATWCPELNVWGLLKLGYPGFLCFEGAVKDVDDMVRRVKGMQWHAISQRVEVTWTYARPVDLNGPTHDAALRACSLASGDLNASTKLRTRCEESESLGDFLTRLRKAGLQEDEIVEACHLRTAR</sequence>
<dbReference type="EMBL" id="LT671824">
    <property type="protein sequence ID" value="SHO78694.1"/>
    <property type="molecule type" value="Genomic_DNA"/>
</dbReference>
<organism evidence="2 3">
    <name type="scientific">Malassezia sympodialis (strain ATCC 42132)</name>
    <name type="common">Atopic eczema-associated yeast</name>
    <dbReference type="NCBI Taxonomy" id="1230383"/>
    <lineage>
        <taxon>Eukaryota</taxon>
        <taxon>Fungi</taxon>
        <taxon>Dikarya</taxon>
        <taxon>Basidiomycota</taxon>
        <taxon>Ustilaginomycotina</taxon>
        <taxon>Malasseziomycetes</taxon>
        <taxon>Malasseziales</taxon>
        <taxon>Malasseziaceae</taxon>
        <taxon>Malassezia</taxon>
    </lineage>
</organism>
<reference evidence="3" key="1">
    <citation type="journal article" date="2017" name="Nucleic Acids Res.">
        <title>Proteogenomics produces comprehensive and highly accurate protein-coding gene annotation in a complete genome assembly of Malassezia sympodialis.</title>
        <authorList>
            <person name="Zhu Y."/>
            <person name="Engstroem P.G."/>
            <person name="Tellgren-Roth C."/>
            <person name="Baudo C.D."/>
            <person name="Kennell J.C."/>
            <person name="Sun S."/>
            <person name="Billmyre R.B."/>
            <person name="Schroeder M.S."/>
            <person name="Andersson A."/>
            <person name="Holm T."/>
            <person name="Sigurgeirsson B."/>
            <person name="Wu G."/>
            <person name="Sankaranarayanan S.R."/>
            <person name="Siddharthan R."/>
            <person name="Sanyal K."/>
            <person name="Lundeberg J."/>
            <person name="Nystedt B."/>
            <person name="Boekhout T."/>
            <person name="Dawson T.L. Jr."/>
            <person name="Heitman J."/>
            <person name="Scheynius A."/>
            <person name="Lehtioe J."/>
        </authorList>
    </citation>
    <scope>NUCLEOTIDE SEQUENCE [LARGE SCALE GENOMIC DNA]</scope>
    <source>
        <strain evidence="3">ATCC 42132</strain>
    </source>
</reference>
<dbReference type="Proteomes" id="UP000186303">
    <property type="component" value="Chromosome 4"/>
</dbReference>
<dbReference type="Pfam" id="PF06544">
    <property type="entry name" value="Prp3_C"/>
    <property type="match status" value="1"/>
</dbReference>
<feature type="domain" description="Small nuclear ribonucleoprotein Prp3 C-terminal" evidence="1">
    <location>
        <begin position="160"/>
        <end position="222"/>
    </location>
</feature>
<gene>
    <name evidence="2" type="ORF">MSYG_3041</name>
</gene>
<name>A0A1M8A934_MALS4</name>
<dbReference type="InterPro" id="IPR010541">
    <property type="entry name" value="Prp3_C"/>
</dbReference>
<evidence type="ECO:0000259" key="1">
    <source>
        <dbReference type="Pfam" id="PF06544"/>
    </source>
</evidence>
<proteinExistence type="predicted"/>
<dbReference type="PANTHER" id="PTHR15955">
    <property type="entry name" value="RWD DOMAIN CONTAINING PROTEIN 2"/>
    <property type="match status" value="1"/>
</dbReference>
<dbReference type="AlphaFoldDB" id="A0A1M8A934"/>
<dbReference type="PANTHER" id="PTHR15955:SF8">
    <property type="entry name" value="RWD DOMAIN-CONTAINING PROTEIN 2B-RELATED"/>
    <property type="match status" value="1"/>
</dbReference>
<dbReference type="OMA" id="WSHHLVA"/>
<dbReference type="CDD" id="cd24163">
    <property type="entry name" value="RWDD2_C"/>
    <property type="match status" value="1"/>
</dbReference>
<evidence type="ECO:0000313" key="2">
    <source>
        <dbReference type="EMBL" id="SHO78694.1"/>
    </source>
</evidence>
<protein>
    <recommendedName>
        <fullName evidence="1">Small nuclear ribonucleoprotein Prp3 C-terminal domain-containing protein</fullName>
    </recommendedName>
</protein>
<evidence type="ECO:0000313" key="3">
    <source>
        <dbReference type="Proteomes" id="UP000186303"/>
    </source>
</evidence>
<keyword evidence="3" id="KW-1185">Reference proteome</keyword>